<name>A0A3B1DN17_9ZZZZ</name>
<reference evidence="2" key="1">
    <citation type="submission" date="2018-06" db="EMBL/GenBank/DDBJ databases">
        <authorList>
            <person name="Zhirakovskaya E."/>
        </authorList>
    </citation>
    <scope>NUCLEOTIDE SEQUENCE</scope>
</reference>
<keyword evidence="1" id="KW-0472">Membrane</keyword>
<proteinExistence type="predicted"/>
<gene>
    <name evidence="2" type="ORF">MNBD_NITROSPIRAE03-1265</name>
</gene>
<keyword evidence="1" id="KW-0812">Transmembrane</keyword>
<evidence type="ECO:0000256" key="1">
    <source>
        <dbReference type="SAM" id="Phobius"/>
    </source>
</evidence>
<accession>A0A3B1DN17</accession>
<keyword evidence="1" id="KW-1133">Transmembrane helix</keyword>
<evidence type="ECO:0000313" key="2">
    <source>
        <dbReference type="EMBL" id="VAX30117.1"/>
    </source>
</evidence>
<feature type="transmembrane region" description="Helical" evidence="1">
    <location>
        <begin position="34"/>
        <end position="51"/>
    </location>
</feature>
<organism evidence="2">
    <name type="scientific">hydrothermal vent metagenome</name>
    <dbReference type="NCBI Taxonomy" id="652676"/>
    <lineage>
        <taxon>unclassified sequences</taxon>
        <taxon>metagenomes</taxon>
        <taxon>ecological metagenomes</taxon>
    </lineage>
</organism>
<dbReference type="AlphaFoldDB" id="A0A3B1DN17"/>
<protein>
    <submittedName>
        <fullName evidence="2">Uncharacterized protein</fullName>
    </submittedName>
</protein>
<sequence length="117" mass="12429">MFKKFLIVAVLCFILFQGVAFAAGAKGEIVFRDALYGAVVGSILGGAIYLVDQDNFAAKLGMGVAVGTLGGLFFGVAETRSLVEIKNDNVMFALPLPMIQKKHSGILYSASFLSVDF</sequence>
<feature type="transmembrane region" description="Helical" evidence="1">
    <location>
        <begin position="58"/>
        <end position="77"/>
    </location>
</feature>
<dbReference type="EMBL" id="UOGI01000069">
    <property type="protein sequence ID" value="VAX30117.1"/>
    <property type="molecule type" value="Genomic_DNA"/>
</dbReference>